<evidence type="ECO:0000313" key="2">
    <source>
        <dbReference type="EMBL" id="KZL19290.1"/>
    </source>
</evidence>
<evidence type="ECO:0000256" key="1">
    <source>
        <dbReference type="SAM" id="SignalP"/>
    </source>
</evidence>
<evidence type="ECO:0000313" key="3">
    <source>
        <dbReference type="Proteomes" id="UP000076577"/>
    </source>
</evidence>
<protein>
    <submittedName>
        <fullName evidence="2">Uncharacterized protein</fullName>
    </submittedName>
</protein>
<dbReference type="OrthoDB" id="9256212at2"/>
<keyword evidence="3" id="KW-1185">Reference proteome</keyword>
<keyword evidence="1" id="KW-0732">Signal</keyword>
<accession>A0A165YW68</accession>
<gene>
    <name evidence="2" type="ORF">PsAD2_02041</name>
</gene>
<dbReference type="RefSeq" id="WP_068005489.1">
    <property type="nucleotide sequence ID" value="NZ_FOFM01000002.1"/>
</dbReference>
<feature type="signal peptide" evidence="1">
    <location>
        <begin position="1"/>
        <end position="25"/>
    </location>
</feature>
<proteinExistence type="predicted"/>
<dbReference type="PATRIC" id="fig|989403.3.peg.2181"/>
<name>A0A165YW68_9HYPH</name>
<dbReference type="EMBL" id="LMCB01000015">
    <property type="protein sequence ID" value="KZL19290.1"/>
    <property type="molecule type" value="Genomic_DNA"/>
</dbReference>
<dbReference type="Proteomes" id="UP000076577">
    <property type="component" value="Unassembled WGS sequence"/>
</dbReference>
<dbReference type="AlphaFoldDB" id="A0A165YW68"/>
<organism evidence="2 3">
    <name type="scientific">Pseudovibrio axinellae</name>
    <dbReference type="NCBI Taxonomy" id="989403"/>
    <lineage>
        <taxon>Bacteria</taxon>
        <taxon>Pseudomonadati</taxon>
        <taxon>Pseudomonadota</taxon>
        <taxon>Alphaproteobacteria</taxon>
        <taxon>Hyphomicrobiales</taxon>
        <taxon>Stappiaceae</taxon>
        <taxon>Pseudovibrio</taxon>
    </lineage>
</organism>
<sequence length="118" mass="12473">MKIKYDCKSMAVAIVIALSAMPVQSAVASSDHELNFTFGGRGRNPGVTTIYNYILGCLPNGTWIYGGNPADAAGPWTVEVPAIRNREYSNADVEHTLMGAGCAGVRPAKVVGVDVEDD</sequence>
<feature type="chain" id="PRO_5007869600" evidence="1">
    <location>
        <begin position="26"/>
        <end position="118"/>
    </location>
</feature>
<comment type="caution">
    <text evidence="2">The sequence shown here is derived from an EMBL/GenBank/DDBJ whole genome shotgun (WGS) entry which is preliminary data.</text>
</comment>
<reference evidence="2 3" key="1">
    <citation type="journal article" date="2016" name="Front. Microbiol.">
        <title>Comparative Genomic Analysis Reveals a Diverse Repertoire of Genes Involved in Prokaryote-Eukaryote Interactions within the Pseudovibrio Genus.</title>
        <authorList>
            <person name="Romano S."/>
            <person name="Fernandez-Guerra A."/>
            <person name="Reen F.J."/>
            <person name="Glockner F.O."/>
            <person name="Crowley S.P."/>
            <person name="O'Sullivan O."/>
            <person name="Cotter P.D."/>
            <person name="Adams C."/>
            <person name="Dobson A.D."/>
            <person name="O'Gara F."/>
        </authorList>
    </citation>
    <scope>NUCLEOTIDE SEQUENCE [LARGE SCALE GENOMIC DNA]</scope>
    <source>
        <strain evidence="2 3">Ad2</strain>
    </source>
</reference>